<sequence>MMDLVATRIYPMAYIEEHMLKRNDGLSDAHNEEDERALEAKWMEDREKAKHAVAREMGEDLSKLERVVRILEDELESFEDKIMVSGESSFLQSFHLPVPSHVRHFQRAQRSARESWTRCSSLRRLRATSKCLTRFQPLRPWHTSATAVPSIYTSTRWSRRRTRSVHLARSGAFASSASGTCSPAMWQSSSKVVEVLKRQGSRLWSLVRA</sequence>
<accession>A0A316YSN7</accession>
<organism evidence="2 3">
    <name type="scientific">Acaromyces ingoldii</name>
    <dbReference type="NCBI Taxonomy" id="215250"/>
    <lineage>
        <taxon>Eukaryota</taxon>
        <taxon>Fungi</taxon>
        <taxon>Dikarya</taxon>
        <taxon>Basidiomycota</taxon>
        <taxon>Ustilaginomycotina</taxon>
        <taxon>Exobasidiomycetes</taxon>
        <taxon>Exobasidiales</taxon>
        <taxon>Cryptobasidiaceae</taxon>
        <taxon>Acaromyces</taxon>
    </lineage>
</organism>
<dbReference type="InParanoid" id="A0A316YSN7"/>
<keyword evidence="1" id="KW-0175">Coiled coil</keyword>
<keyword evidence="3" id="KW-1185">Reference proteome</keyword>
<dbReference type="EMBL" id="KZ819635">
    <property type="protein sequence ID" value="PWN92251.1"/>
    <property type="molecule type" value="Genomic_DNA"/>
</dbReference>
<dbReference type="Proteomes" id="UP000245768">
    <property type="component" value="Unassembled WGS sequence"/>
</dbReference>
<reference evidence="2" key="1">
    <citation type="journal article" date="2018" name="Mol. Biol. Evol.">
        <title>Broad Genomic Sampling Reveals a Smut Pathogenic Ancestry of the Fungal Clade Ustilaginomycotina.</title>
        <authorList>
            <person name="Kijpornyongpan T."/>
            <person name="Mondo S.J."/>
            <person name="Barry K."/>
            <person name="Sandor L."/>
            <person name="Lee J."/>
            <person name="Lipzen A."/>
            <person name="Pangilinan J."/>
            <person name="LaButti K."/>
            <person name="Hainaut M."/>
            <person name="Henrissat B."/>
            <person name="Grigoriev I.V."/>
            <person name="Spatafora J.W."/>
            <person name="Aime M.C."/>
        </authorList>
    </citation>
    <scope>NUCLEOTIDE SEQUENCE [LARGE SCALE GENOMIC DNA]</scope>
    <source>
        <strain evidence="2">MCA 4198</strain>
    </source>
</reference>
<proteinExistence type="predicted"/>
<feature type="coiled-coil region" evidence="1">
    <location>
        <begin position="54"/>
        <end position="81"/>
    </location>
</feature>
<name>A0A316YSN7_9BASI</name>
<dbReference type="RefSeq" id="XP_025379449.1">
    <property type="nucleotide sequence ID" value="XM_025525752.1"/>
</dbReference>
<dbReference type="GeneID" id="37047668"/>
<protein>
    <submittedName>
        <fullName evidence="2">Uncharacterized protein</fullName>
    </submittedName>
</protein>
<dbReference type="InterPro" id="IPR012340">
    <property type="entry name" value="NA-bd_OB-fold"/>
</dbReference>
<evidence type="ECO:0000313" key="2">
    <source>
        <dbReference type="EMBL" id="PWN92251.1"/>
    </source>
</evidence>
<dbReference type="AlphaFoldDB" id="A0A316YSN7"/>
<evidence type="ECO:0000256" key="1">
    <source>
        <dbReference type="SAM" id="Coils"/>
    </source>
</evidence>
<evidence type="ECO:0000313" key="3">
    <source>
        <dbReference type="Proteomes" id="UP000245768"/>
    </source>
</evidence>
<gene>
    <name evidence="2" type="ORF">FA10DRAFT_87645</name>
</gene>
<dbReference type="Gene3D" id="2.40.50.140">
    <property type="entry name" value="Nucleic acid-binding proteins"/>
    <property type="match status" value="1"/>
</dbReference>